<evidence type="ECO:0000313" key="12">
    <source>
        <dbReference type="Proteomes" id="UP000003163"/>
    </source>
</evidence>
<comment type="subcellular location">
    <subcellularLocation>
        <location evidence="1">Membrane</location>
        <topology evidence="1">Multi-pass membrane protein</topology>
    </subcellularLocation>
</comment>
<feature type="transmembrane region" description="Helical" evidence="10">
    <location>
        <begin position="148"/>
        <end position="169"/>
    </location>
</feature>
<evidence type="ECO:0000256" key="6">
    <source>
        <dbReference type="ARBA" id="ARBA00022989"/>
    </source>
</evidence>
<dbReference type="VEuPathDB" id="MicrosporidiaDB:EDEG_00051"/>
<feature type="transmembrane region" description="Helical" evidence="10">
    <location>
        <begin position="44"/>
        <end position="72"/>
    </location>
</feature>
<reference evidence="12" key="2">
    <citation type="submission" date="2015-07" db="EMBL/GenBank/DDBJ databases">
        <title>Contrasting host-pathogen interactions and genome evolution in two generalist and specialist microsporidian pathogens of mosquitoes.</title>
        <authorList>
            <consortium name="The Broad Institute Genomics Platform"/>
            <consortium name="The Broad Institute Genome Sequencing Center for Infectious Disease"/>
            <person name="Cuomo C.A."/>
            <person name="Sanscrainte N.D."/>
            <person name="Goldberg J.M."/>
            <person name="Heiman D."/>
            <person name="Young S."/>
            <person name="Zeng Q."/>
            <person name="Becnel J.J."/>
            <person name="Birren B.W."/>
        </authorList>
    </citation>
    <scope>NUCLEOTIDE SEQUENCE [LARGE SCALE GENOMIC DNA]</scope>
    <source>
        <strain evidence="12">USNM 41457</strain>
    </source>
</reference>
<dbReference type="GO" id="GO:0034626">
    <property type="term" value="P:fatty acid elongation, polyunsaturated fatty acid"/>
    <property type="evidence" value="ECO:0007669"/>
    <property type="project" value="TreeGrafter"/>
</dbReference>
<evidence type="ECO:0000256" key="1">
    <source>
        <dbReference type="ARBA" id="ARBA00004141"/>
    </source>
</evidence>
<feature type="transmembrane region" description="Helical" evidence="10">
    <location>
        <begin position="216"/>
        <end position="235"/>
    </location>
</feature>
<gene>
    <name evidence="11" type="ORF">EDEG_00051</name>
</gene>
<dbReference type="GO" id="GO:0034625">
    <property type="term" value="P:fatty acid elongation, monounsaturated fatty acid"/>
    <property type="evidence" value="ECO:0007669"/>
    <property type="project" value="TreeGrafter"/>
</dbReference>
<evidence type="ECO:0000256" key="5">
    <source>
        <dbReference type="ARBA" id="ARBA00022832"/>
    </source>
</evidence>
<dbReference type="OrthoDB" id="10259681at2759"/>
<dbReference type="OMA" id="LANACWW"/>
<dbReference type="Pfam" id="PF01151">
    <property type="entry name" value="ELO"/>
    <property type="match status" value="1"/>
</dbReference>
<keyword evidence="8 10" id="KW-0472">Membrane</keyword>
<evidence type="ECO:0000256" key="7">
    <source>
        <dbReference type="ARBA" id="ARBA00023098"/>
    </source>
</evidence>
<dbReference type="EC" id="2.3.1.-" evidence="10"/>
<keyword evidence="12" id="KW-1185">Reference proteome</keyword>
<dbReference type="InterPro" id="IPR002076">
    <property type="entry name" value="ELO_fam"/>
</dbReference>
<reference evidence="11 12" key="1">
    <citation type="submission" date="2011-08" db="EMBL/GenBank/DDBJ databases">
        <authorList>
            <person name="Liu Z.J."/>
            <person name="Shi F.L."/>
            <person name="Lu J.Q."/>
            <person name="Li M."/>
            <person name="Wang Z.L."/>
        </authorList>
    </citation>
    <scope>NUCLEOTIDE SEQUENCE [LARGE SCALE GENOMIC DNA]</scope>
    <source>
        <strain evidence="11 12">USNM 41457</strain>
    </source>
</reference>
<dbReference type="PANTHER" id="PTHR11157:SF169">
    <property type="entry name" value="ELONGATION OF FATTY ACIDS PROTEIN"/>
    <property type="match status" value="1"/>
</dbReference>
<evidence type="ECO:0000256" key="4">
    <source>
        <dbReference type="ARBA" id="ARBA00022692"/>
    </source>
</evidence>
<dbReference type="Proteomes" id="UP000003163">
    <property type="component" value="Unassembled WGS sequence"/>
</dbReference>
<comment type="catalytic activity">
    <reaction evidence="10">
        <text>an acyl-CoA + malonyl-CoA + H(+) = a 3-oxoacyl-CoA + CO2 + CoA</text>
        <dbReference type="Rhea" id="RHEA:50252"/>
        <dbReference type="ChEBI" id="CHEBI:15378"/>
        <dbReference type="ChEBI" id="CHEBI:16526"/>
        <dbReference type="ChEBI" id="CHEBI:57287"/>
        <dbReference type="ChEBI" id="CHEBI:57384"/>
        <dbReference type="ChEBI" id="CHEBI:58342"/>
        <dbReference type="ChEBI" id="CHEBI:90726"/>
    </reaction>
    <physiologicalReaction direction="left-to-right" evidence="10">
        <dbReference type="Rhea" id="RHEA:50253"/>
    </physiologicalReaction>
</comment>
<organism evidence="11 12">
    <name type="scientific">Edhazardia aedis (strain USNM 41457)</name>
    <name type="common">Microsporidian parasite</name>
    <dbReference type="NCBI Taxonomy" id="1003232"/>
    <lineage>
        <taxon>Eukaryota</taxon>
        <taxon>Fungi</taxon>
        <taxon>Fungi incertae sedis</taxon>
        <taxon>Microsporidia</taxon>
        <taxon>Edhazardia</taxon>
    </lineage>
</organism>
<comment type="caution">
    <text evidence="11">The sequence shown here is derived from an EMBL/GenBank/DDBJ whole genome shotgun (WGS) entry which is preliminary data.</text>
</comment>
<sequence length="249" mass="30467">MNFKEITLDVKTPFITSFLYLIYSIRQNRRLQNVQPLKRELFSFLTVLMVVHNIILCIFSLVTFINTFPVIYKSLMYKPLFYFINDPKKEMLYRLEYWIWIFYVSKIYEVVDSIILHVNKRQTSFLQMYHHAGAIICCWMLCRANTHLAWIFVVLNSFIHTIMYFYYMLTTLRFKPKFKRIITRMQIGQFVIGILLLFVHTSSHHQWSKDKNTRQFQFWTFGLNIFYVATLFLLFRRFEKKTYTKHKKQ</sequence>
<keyword evidence="9 10" id="KW-0275">Fatty acid biosynthesis</keyword>
<protein>
    <recommendedName>
        <fullName evidence="10">Elongation of fatty acids protein</fullName>
        <ecNumber evidence="10">2.3.1.-</ecNumber>
    </recommendedName>
</protein>
<name>J9DVS9_EDHAE</name>
<keyword evidence="4 10" id="KW-0812">Transmembrane</keyword>
<keyword evidence="3 10" id="KW-0808">Transferase</keyword>
<accession>J9DVS9</accession>
<evidence type="ECO:0000256" key="8">
    <source>
        <dbReference type="ARBA" id="ARBA00023136"/>
    </source>
</evidence>
<evidence type="ECO:0000256" key="2">
    <source>
        <dbReference type="ARBA" id="ARBA00022516"/>
    </source>
</evidence>
<evidence type="ECO:0000313" key="11">
    <source>
        <dbReference type="EMBL" id="EJW05387.1"/>
    </source>
</evidence>
<keyword evidence="5 10" id="KW-0276">Fatty acid metabolism</keyword>
<comment type="similarity">
    <text evidence="10">Belongs to the ELO family.</text>
</comment>
<dbReference type="EMBL" id="AFBI03000001">
    <property type="protein sequence ID" value="EJW05387.1"/>
    <property type="molecule type" value="Genomic_DNA"/>
</dbReference>
<dbReference type="GO" id="GO:0005789">
    <property type="term" value="C:endoplasmic reticulum membrane"/>
    <property type="evidence" value="ECO:0007669"/>
    <property type="project" value="TreeGrafter"/>
</dbReference>
<evidence type="ECO:0000256" key="3">
    <source>
        <dbReference type="ARBA" id="ARBA00022679"/>
    </source>
</evidence>
<evidence type="ECO:0000256" key="9">
    <source>
        <dbReference type="ARBA" id="ARBA00023160"/>
    </source>
</evidence>
<dbReference type="FunCoup" id="J9DVS9">
    <property type="interactions" value="69"/>
</dbReference>
<comment type="caution">
    <text evidence="10">Lacks conserved residue(s) required for the propagation of feature annotation.</text>
</comment>
<keyword evidence="6 10" id="KW-1133">Transmembrane helix</keyword>
<keyword evidence="2 10" id="KW-0444">Lipid biosynthesis</keyword>
<proteinExistence type="inferred from homology"/>
<evidence type="ECO:0000256" key="10">
    <source>
        <dbReference type="RuleBase" id="RU361115"/>
    </source>
</evidence>
<dbReference type="GO" id="GO:0019367">
    <property type="term" value="P:fatty acid elongation, saturated fatty acid"/>
    <property type="evidence" value="ECO:0007669"/>
    <property type="project" value="TreeGrafter"/>
</dbReference>
<feature type="transmembrane region" description="Helical" evidence="10">
    <location>
        <begin position="181"/>
        <end position="201"/>
    </location>
</feature>
<dbReference type="GO" id="GO:0042761">
    <property type="term" value="P:very long-chain fatty acid biosynthetic process"/>
    <property type="evidence" value="ECO:0007669"/>
    <property type="project" value="TreeGrafter"/>
</dbReference>
<dbReference type="InParanoid" id="J9DVS9"/>
<dbReference type="GO" id="GO:0030148">
    <property type="term" value="P:sphingolipid biosynthetic process"/>
    <property type="evidence" value="ECO:0007669"/>
    <property type="project" value="TreeGrafter"/>
</dbReference>
<dbReference type="HOGENOM" id="CLU_017661_0_0_1"/>
<dbReference type="PANTHER" id="PTHR11157">
    <property type="entry name" value="FATTY ACID ACYL TRANSFERASE-RELATED"/>
    <property type="match status" value="1"/>
</dbReference>
<dbReference type="GO" id="GO:0009922">
    <property type="term" value="F:fatty acid elongase activity"/>
    <property type="evidence" value="ECO:0007669"/>
    <property type="project" value="InterPro"/>
</dbReference>
<keyword evidence="7 10" id="KW-0443">Lipid metabolism</keyword>
<dbReference type="STRING" id="1003232.J9DVS9"/>
<dbReference type="AlphaFoldDB" id="J9DVS9"/>